<protein>
    <submittedName>
        <fullName evidence="3">DGTPase</fullName>
    </submittedName>
</protein>
<dbReference type="Proteomes" id="UP001177212">
    <property type="component" value="Unassembled WGS sequence"/>
</dbReference>
<proteinExistence type="predicted"/>
<accession>A0ABT9FK98</accession>
<sequence>LNEAFECPILIYTAKLHPEYESLLHILKHFVFQRLIRDPEMQHIEFKGQNLLIELFTAFASDPLRLLPETTQAQYIEAQKHNQGMRIICD</sequence>
<dbReference type="Pfam" id="PF13286">
    <property type="entry name" value="HD_assoc"/>
    <property type="match status" value="1"/>
</dbReference>
<organism evidence="3 4">
    <name type="scientific">Pseudoalteromonas marina</name>
    <dbReference type="NCBI Taxonomy" id="267375"/>
    <lineage>
        <taxon>Bacteria</taxon>
        <taxon>Pseudomonadati</taxon>
        <taxon>Pseudomonadota</taxon>
        <taxon>Gammaproteobacteria</taxon>
        <taxon>Alteromonadales</taxon>
        <taxon>Pseudoalteromonadaceae</taxon>
        <taxon>Pseudoalteromonas</taxon>
    </lineage>
</organism>
<keyword evidence="4" id="KW-1185">Reference proteome</keyword>
<evidence type="ECO:0000313" key="3">
    <source>
        <dbReference type="EMBL" id="MDP2567168.1"/>
    </source>
</evidence>
<feature type="domain" description="Phosphohydrolase-associated" evidence="2">
    <location>
        <begin position="16"/>
        <end position="90"/>
    </location>
</feature>
<evidence type="ECO:0000313" key="4">
    <source>
        <dbReference type="Proteomes" id="UP001177212"/>
    </source>
</evidence>
<reference evidence="3" key="1">
    <citation type="submission" date="2023-07" db="EMBL/GenBank/DDBJ databases">
        <title>Genome content predicts the carbon catabolic preferences of heterotrophic bacteria.</title>
        <authorList>
            <person name="Gralka M."/>
        </authorList>
    </citation>
    <scope>NUCLEOTIDE SEQUENCE</scope>
    <source>
        <strain evidence="3">4G09</strain>
    </source>
</reference>
<evidence type="ECO:0000259" key="2">
    <source>
        <dbReference type="Pfam" id="PF13286"/>
    </source>
</evidence>
<gene>
    <name evidence="3" type="ORF">Q8W34_21320</name>
</gene>
<dbReference type="InterPro" id="IPR026875">
    <property type="entry name" value="PHydrolase_assoc_dom"/>
</dbReference>
<feature type="non-terminal residue" evidence="3">
    <location>
        <position position="90"/>
    </location>
</feature>
<name>A0ABT9FK98_9GAMM</name>
<feature type="non-terminal residue" evidence="3">
    <location>
        <position position="1"/>
    </location>
</feature>
<evidence type="ECO:0000256" key="1">
    <source>
        <dbReference type="ARBA" id="ARBA00022801"/>
    </source>
</evidence>
<dbReference type="SUPFAM" id="SSF109604">
    <property type="entry name" value="HD-domain/PDEase-like"/>
    <property type="match status" value="1"/>
</dbReference>
<comment type="caution">
    <text evidence="3">The sequence shown here is derived from an EMBL/GenBank/DDBJ whole genome shotgun (WGS) entry which is preliminary data.</text>
</comment>
<keyword evidence="1" id="KW-0378">Hydrolase</keyword>
<dbReference type="Gene3D" id="1.10.3210.10">
    <property type="entry name" value="Hypothetical protein af1432"/>
    <property type="match status" value="1"/>
</dbReference>
<dbReference type="EMBL" id="JAUYVT010000103">
    <property type="protein sequence ID" value="MDP2567168.1"/>
    <property type="molecule type" value="Genomic_DNA"/>
</dbReference>